<dbReference type="Pfam" id="PF05988">
    <property type="entry name" value="DUF899"/>
    <property type="match status" value="1"/>
</dbReference>
<dbReference type="RefSeq" id="WP_141211184.1">
    <property type="nucleotide sequence ID" value="NZ_NMVQ01000023.1"/>
</dbReference>
<name>A0A255H0T8_9ACTN</name>
<dbReference type="EMBL" id="NMVQ01000023">
    <property type="protein sequence ID" value="OYO20783.1"/>
    <property type="molecule type" value="Genomic_DNA"/>
</dbReference>
<dbReference type="InterPro" id="IPR010296">
    <property type="entry name" value="DUF899_thioredox"/>
</dbReference>
<dbReference type="AlphaFoldDB" id="A0A255H0T8"/>
<organism evidence="2 3">
    <name type="scientific">Enemella dayhoffiae</name>
    <dbReference type="NCBI Taxonomy" id="2016507"/>
    <lineage>
        <taxon>Bacteria</taxon>
        <taxon>Bacillati</taxon>
        <taxon>Actinomycetota</taxon>
        <taxon>Actinomycetes</taxon>
        <taxon>Propionibacteriales</taxon>
        <taxon>Propionibacteriaceae</taxon>
        <taxon>Enemella</taxon>
    </lineage>
</organism>
<comment type="caution">
    <text evidence="2">The sequence shown here is derived from an EMBL/GenBank/DDBJ whole genome shotgun (WGS) entry which is preliminary data.</text>
</comment>
<dbReference type="OrthoDB" id="4721017at2"/>
<sequence>MGLIRGEKLTAYSKRMGWTEPWVSSHGNKFNQDWGWTVEGNELSGVSWLLKVDDRPYLTYRTSGRGVEPLSSQAGYLDRCVSGRQETWEDSPEGWPQQEAFERNRRLDEY</sequence>
<reference evidence="2 3" key="1">
    <citation type="submission" date="2017-07" db="EMBL/GenBank/DDBJ databases">
        <title>Draft whole genome sequences of clinical Proprionibacteriaceae strains.</title>
        <authorList>
            <person name="Bernier A.-M."/>
            <person name="Bernard K."/>
            <person name="Domingo M.-C."/>
        </authorList>
    </citation>
    <scope>NUCLEOTIDE SEQUENCE [LARGE SCALE GENOMIC DNA]</scope>
    <source>
        <strain evidence="2 3">NML 130396</strain>
    </source>
</reference>
<evidence type="ECO:0000313" key="2">
    <source>
        <dbReference type="EMBL" id="OYO20783.1"/>
    </source>
</evidence>
<accession>A0A255H0T8</accession>
<evidence type="ECO:0008006" key="4">
    <source>
        <dbReference type="Google" id="ProtNLM"/>
    </source>
</evidence>
<feature type="region of interest" description="Disordered" evidence="1">
    <location>
        <begin position="87"/>
        <end position="110"/>
    </location>
</feature>
<feature type="compositionally biased region" description="Basic and acidic residues" evidence="1">
    <location>
        <begin position="100"/>
        <end position="110"/>
    </location>
</feature>
<protein>
    <recommendedName>
        <fullName evidence="4">DUF899 domain-containing protein</fullName>
    </recommendedName>
</protein>
<evidence type="ECO:0000313" key="3">
    <source>
        <dbReference type="Proteomes" id="UP000216311"/>
    </source>
</evidence>
<keyword evidence="3" id="KW-1185">Reference proteome</keyword>
<proteinExistence type="predicted"/>
<gene>
    <name evidence="2" type="ORF">CGZ93_11120</name>
</gene>
<dbReference type="Proteomes" id="UP000216311">
    <property type="component" value="Unassembled WGS sequence"/>
</dbReference>
<evidence type="ECO:0000256" key="1">
    <source>
        <dbReference type="SAM" id="MobiDB-lite"/>
    </source>
</evidence>